<keyword evidence="2" id="KW-1185">Reference proteome</keyword>
<gene>
    <name evidence="1" type="ORF">crAss001_84</name>
</gene>
<dbReference type="EMBL" id="MH675552">
    <property type="protein sequence ID" value="AXQ62727.1"/>
    <property type="molecule type" value="Genomic_DNA"/>
</dbReference>
<name>A0A385DVI3_BPCA1</name>
<evidence type="ECO:0000313" key="2">
    <source>
        <dbReference type="Proteomes" id="UP000262320"/>
    </source>
</evidence>
<protein>
    <submittedName>
        <fullName evidence="1">ATP/GTP-binding protein</fullName>
    </submittedName>
</protein>
<organismHost>
    <name type="scientific">Bacteroides intestinalis</name>
    <dbReference type="NCBI Taxonomy" id="329854"/>
</organismHost>
<organism evidence="1 2">
    <name type="scientific">Bacteroides phage crAss001</name>
    <name type="common">Bacteroides phage PhiCrAss001</name>
    <dbReference type="NCBI Taxonomy" id="2301731"/>
    <lineage>
        <taxon>Viruses</taxon>
        <taxon>Duplodnaviria</taxon>
        <taxon>Heunggongvirae</taxon>
        <taxon>Uroviricota</taxon>
        <taxon>Caudoviricetes</taxon>
        <taxon>Crassvirales</taxon>
        <taxon>Steigviridae</taxon>
        <taxon>Asinivirinae</taxon>
        <taxon>Kehishuvirus</taxon>
        <taxon>Kehishuvirus primarius</taxon>
    </lineage>
</organism>
<dbReference type="Proteomes" id="UP000262320">
    <property type="component" value="Segment"/>
</dbReference>
<sequence>MKALILAKSGFGKSTSIGEIPELGLKGLDPKVTYLISCVNKPLPFRGGGSKYQVTTFKEIAKGNRIITNDAKEVAQIIETLSSPQSPFTNIVLDDMNYISQDFYMKNAMKGGWDTPKQIGYGMGLIFDAINLVPENKNMICLAHYEEYKDKNGDSISYKYKSTGNMVDSYITPEGKFEVVLYGKSSFDSKEKKSIREFVTNDDGVYPAKSPVGMFPLYIPNDLGLVVEKAQEYYG</sequence>
<reference evidence="1 2" key="1">
    <citation type="submission" date="2018-07" db="EMBL/GenBank/DDBJ databases">
        <title>PhiCrAss001, a member of the most abundant bacteriophage family in the human gut, infects Bacteroides.</title>
        <authorList>
            <person name="Shkoporov A.N."/>
            <person name="Khokhlova E.V."/>
            <person name="Fitzgerald C.B."/>
            <person name="Stockdale S.R."/>
            <person name="Draper L.A."/>
            <person name="Ross R.P."/>
            <person name="Hill C."/>
        </authorList>
    </citation>
    <scope>NUCLEOTIDE SEQUENCE [LARGE SCALE GENOMIC DNA]</scope>
    <source>
        <strain evidence="2">crAss001</strain>
    </source>
</reference>
<evidence type="ECO:0000313" key="1">
    <source>
        <dbReference type="EMBL" id="AXQ62727.1"/>
    </source>
</evidence>
<accession>A0A385DVI3</accession>
<proteinExistence type="predicted"/>